<evidence type="ECO:0000256" key="1">
    <source>
        <dbReference type="ARBA" id="ARBA00002001"/>
    </source>
</evidence>
<accession>A0A4U0V0D7</accession>
<sequence>MARPGNMLRSDVGGNRSQQSTGGKTTRPLTAKKSVGPLGGKEKGFGLGRGKTAKRHKKILRDNVRGITKGAIRRMARRGGVKRISGTIYDETRLVLKQFLQRVLKDTCAVVENCGRKTVTTPDVVFALHRMGRTLYGFGNPEKGGYDLKHNY</sequence>
<feature type="compositionally biased region" description="Polar residues" evidence="11">
    <location>
        <begin position="15"/>
        <end position="28"/>
    </location>
</feature>
<dbReference type="InterPro" id="IPR009072">
    <property type="entry name" value="Histone-fold"/>
</dbReference>
<dbReference type="GO" id="GO:0003677">
    <property type="term" value="F:DNA binding"/>
    <property type="evidence" value="ECO:0007669"/>
    <property type="project" value="UniProtKB-KW"/>
</dbReference>
<dbReference type="CDD" id="cd22912">
    <property type="entry name" value="HFD_H4"/>
    <property type="match status" value="1"/>
</dbReference>
<dbReference type="OrthoDB" id="3919494at2759"/>
<protein>
    <recommendedName>
        <fullName evidence="10">Histone H4</fullName>
    </recommendedName>
</protein>
<evidence type="ECO:0000256" key="8">
    <source>
        <dbReference type="ARBA" id="ARBA00023242"/>
    </source>
</evidence>
<gene>
    <name evidence="12" type="primary">H4I</name>
    <name evidence="13" type="ORF">B0A54_06568</name>
    <name evidence="12" type="ORF">LTR91_020774</name>
</gene>
<comment type="similarity">
    <text evidence="4 10">Belongs to the histone H4 family.</text>
</comment>
<evidence type="ECO:0000256" key="9">
    <source>
        <dbReference type="ARBA" id="ARBA00023269"/>
    </source>
</evidence>
<evidence type="ECO:0000313" key="13">
    <source>
        <dbReference type="EMBL" id="TKA41887.1"/>
    </source>
</evidence>
<dbReference type="STRING" id="329885.A0A4U0V0D7"/>
<evidence type="ECO:0000256" key="4">
    <source>
        <dbReference type="ARBA" id="ARBA00006564"/>
    </source>
</evidence>
<evidence type="ECO:0000256" key="10">
    <source>
        <dbReference type="RuleBase" id="RU000528"/>
    </source>
</evidence>
<evidence type="ECO:0000313" key="15">
    <source>
        <dbReference type="Proteomes" id="UP001175353"/>
    </source>
</evidence>
<evidence type="ECO:0000256" key="11">
    <source>
        <dbReference type="SAM" id="MobiDB-lite"/>
    </source>
</evidence>
<keyword evidence="6 10" id="KW-0158">Chromosome</keyword>
<name>A0A4U0V0D7_9PEZI</name>
<feature type="region of interest" description="Disordered" evidence="11">
    <location>
        <begin position="1"/>
        <end position="54"/>
    </location>
</feature>
<dbReference type="Gene3D" id="1.10.20.10">
    <property type="entry name" value="Histone, subunit A"/>
    <property type="match status" value="1"/>
</dbReference>
<evidence type="ECO:0000256" key="5">
    <source>
        <dbReference type="ARBA" id="ARBA00011538"/>
    </source>
</evidence>
<dbReference type="EMBL" id="NAJP01000025">
    <property type="protein sequence ID" value="TKA41887.1"/>
    <property type="molecule type" value="Genomic_DNA"/>
</dbReference>
<evidence type="ECO:0000313" key="14">
    <source>
        <dbReference type="Proteomes" id="UP000310066"/>
    </source>
</evidence>
<dbReference type="AlphaFoldDB" id="A0A4U0V0D7"/>
<dbReference type="GO" id="GO:0005634">
    <property type="term" value="C:nucleus"/>
    <property type="evidence" value="ECO:0007669"/>
    <property type="project" value="UniProtKB-SubCell"/>
</dbReference>
<evidence type="ECO:0000256" key="7">
    <source>
        <dbReference type="ARBA" id="ARBA00023125"/>
    </source>
</evidence>
<comment type="caution">
    <text evidence="13">The sequence shown here is derived from an EMBL/GenBank/DDBJ whole genome shotgun (WGS) entry which is preliminary data.</text>
</comment>
<dbReference type="InterPro" id="IPR001951">
    <property type="entry name" value="Histone_H4"/>
</dbReference>
<comment type="subcellular location">
    <subcellularLocation>
        <location evidence="3">Chromosome</location>
    </subcellularLocation>
    <subcellularLocation>
        <location evidence="2">Nucleus</location>
    </subcellularLocation>
</comment>
<organism evidence="13 14">
    <name type="scientific">Friedmanniomyces endolithicus</name>
    <dbReference type="NCBI Taxonomy" id="329885"/>
    <lineage>
        <taxon>Eukaryota</taxon>
        <taxon>Fungi</taxon>
        <taxon>Dikarya</taxon>
        <taxon>Ascomycota</taxon>
        <taxon>Pezizomycotina</taxon>
        <taxon>Dothideomycetes</taxon>
        <taxon>Dothideomycetidae</taxon>
        <taxon>Mycosphaerellales</taxon>
        <taxon>Teratosphaeriaceae</taxon>
        <taxon>Friedmanniomyces</taxon>
    </lineage>
</organism>
<dbReference type="Proteomes" id="UP001175353">
    <property type="component" value="Unassembled WGS sequence"/>
</dbReference>
<dbReference type="SMART" id="SM00417">
    <property type="entry name" value="H4"/>
    <property type="match status" value="1"/>
</dbReference>
<dbReference type="GO" id="GO:0030527">
    <property type="term" value="F:structural constituent of chromatin"/>
    <property type="evidence" value="ECO:0007669"/>
    <property type="project" value="InterPro"/>
</dbReference>
<dbReference type="Proteomes" id="UP000310066">
    <property type="component" value="Unassembled WGS sequence"/>
</dbReference>
<keyword evidence="7 10" id="KW-0238">DNA-binding</keyword>
<evidence type="ECO:0000256" key="3">
    <source>
        <dbReference type="ARBA" id="ARBA00004286"/>
    </source>
</evidence>
<dbReference type="FunFam" id="1.10.20.10:FF:000012">
    <property type="entry name" value="Histone H4"/>
    <property type="match status" value="1"/>
</dbReference>
<dbReference type="EMBL" id="JAUJLE010000350">
    <property type="protein sequence ID" value="KAK0959581.1"/>
    <property type="molecule type" value="Genomic_DNA"/>
</dbReference>
<comment type="subunit">
    <text evidence="5 10">The nucleosome is a histone octamer containing two molecules each of H2A, H2B, H3 and H4 assembled in one H3-H4 heterotetramer and two H2A-H2B heterodimers. The octamer wraps approximately 147 bp of DNA.</text>
</comment>
<keyword evidence="9 10" id="KW-0544">Nucleosome core</keyword>
<reference evidence="13 14" key="1">
    <citation type="submission" date="2017-03" db="EMBL/GenBank/DDBJ databases">
        <title>Genomes of endolithic fungi from Antarctica.</title>
        <authorList>
            <person name="Coleine C."/>
            <person name="Masonjones S."/>
            <person name="Stajich J.E."/>
        </authorList>
    </citation>
    <scope>NUCLEOTIDE SEQUENCE [LARGE SCALE GENOMIC DNA]</scope>
    <source>
        <strain evidence="13 14">CCFEE 5311</strain>
    </source>
</reference>
<reference evidence="12" key="2">
    <citation type="submission" date="2023-06" db="EMBL/GenBank/DDBJ databases">
        <title>Black Yeasts Isolated from many extreme environments.</title>
        <authorList>
            <person name="Coleine C."/>
            <person name="Stajich J.E."/>
            <person name="Selbmann L."/>
        </authorList>
    </citation>
    <scope>NUCLEOTIDE SEQUENCE</scope>
    <source>
        <strain evidence="12">CCFEE 5200</strain>
    </source>
</reference>
<dbReference type="PANTHER" id="PTHR10484">
    <property type="entry name" value="HISTONE H4"/>
    <property type="match status" value="1"/>
</dbReference>
<dbReference type="GO" id="GO:0046982">
    <property type="term" value="F:protein heterodimerization activity"/>
    <property type="evidence" value="ECO:0007669"/>
    <property type="project" value="InterPro"/>
</dbReference>
<evidence type="ECO:0000313" key="12">
    <source>
        <dbReference type="EMBL" id="KAK0959581.1"/>
    </source>
</evidence>
<dbReference type="GO" id="GO:0000786">
    <property type="term" value="C:nucleosome"/>
    <property type="evidence" value="ECO:0007669"/>
    <property type="project" value="UniProtKB-KW"/>
</dbReference>
<dbReference type="SUPFAM" id="SSF47113">
    <property type="entry name" value="Histone-fold"/>
    <property type="match status" value="1"/>
</dbReference>
<keyword evidence="8 10" id="KW-0539">Nucleus</keyword>
<proteinExistence type="inferred from homology"/>
<comment type="function">
    <text evidence="1 10">Core component of nucleosome. Nucleosomes wrap and compact DNA into chromatin, limiting DNA accessibility to the cellular machineries which require DNA as a template. Histones thereby play a central role in transcription regulation, DNA repair, DNA replication and chromosomal stability. DNA accessibility is regulated via a complex set of post-translational modifications of histones, also called histone code, and nucleosome remodeling.</text>
</comment>
<dbReference type="PRINTS" id="PR00623">
    <property type="entry name" value="HISTONEH4"/>
</dbReference>
<keyword evidence="15" id="KW-1185">Reference proteome</keyword>
<evidence type="ECO:0000256" key="6">
    <source>
        <dbReference type="ARBA" id="ARBA00022454"/>
    </source>
</evidence>
<evidence type="ECO:0000256" key="2">
    <source>
        <dbReference type="ARBA" id="ARBA00004123"/>
    </source>
</evidence>